<dbReference type="PaxDb" id="3055-EDO99134"/>
<accession>A0A2K3CW74</accession>
<sequence>MSTRGLLLVSPQRLHSGAEPYKRLLGVLLRGTCVSLAVSNPYLSLAEPAGAILLRNGRVPERTLERLLEPHGEHLTGVVLGSETHAEWETFRSSQHNDTLQQVHQVLQRVAPDLPAAWWDRWSPDAPQSCRLPQQPLPQVQAQAQAPQPDLAADTGASMSAAAAVTPAPGVGQALGGGGARGFAIGGGKGSGGATCSMATLFLQHYLDSLGSLNTFG</sequence>
<keyword evidence="3" id="KW-1185">Reference proteome</keyword>
<evidence type="ECO:0000313" key="3">
    <source>
        <dbReference type="Proteomes" id="UP000006906"/>
    </source>
</evidence>
<feature type="compositionally biased region" description="Low complexity" evidence="1">
    <location>
        <begin position="132"/>
        <end position="158"/>
    </location>
</feature>
<reference evidence="2 3" key="1">
    <citation type="journal article" date="2007" name="Science">
        <title>The Chlamydomonas genome reveals the evolution of key animal and plant functions.</title>
        <authorList>
            <person name="Merchant S.S."/>
            <person name="Prochnik S.E."/>
            <person name="Vallon O."/>
            <person name="Harris E.H."/>
            <person name="Karpowicz S.J."/>
            <person name="Witman G.B."/>
            <person name="Terry A."/>
            <person name="Salamov A."/>
            <person name="Fritz-Laylin L.K."/>
            <person name="Marechal-Drouard L."/>
            <person name="Marshall W.F."/>
            <person name="Qu L.H."/>
            <person name="Nelson D.R."/>
            <person name="Sanderfoot A.A."/>
            <person name="Spalding M.H."/>
            <person name="Kapitonov V.V."/>
            <person name="Ren Q."/>
            <person name="Ferris P."/>
            <person name="Lindquist E."/>
            <person name="Shapiro H."/>
            <person name="Lucas S.M."/>
            <person name="Grimwood J."/>
            <person name="Schmutz J."/>
            <person name="Cardol P."/>
            <person name="Cerutti H."/>
            <person name="Chanfreau G."/>
            <person name="Chen C.L."/>
            <person name="Cognat V."/>
            <person name="Croft M.T."/>
            <person name="Dent R."/>
            <person name="Dutcher S."/>
            <person name="Fernandez E."/>
            <person name="Fukuzawa H."/>
            <person name="Gonzalez-Ballester D."/>
            <person name="Gonzalez-Halphen D."/>
            <person name="Hallmann A."/>
            <person name="Hanikenne M."/>
            <person name="Hippler M."/>
            <person name="Inwood W."/>
            <person name="Jabbari K."/>
            <person name="Kalanon M."/>
            <person name="Kuras R."/>
            <person name="Lefebvre P.A."/>
            <person name="Lemaire S.D."/>
            <person name="Lobanov A.V."/>
            <person name="Lohr M."/>
            <person name="Manuell A."/>
            <person name="Meier I."/>
            <person name="Mets L."/>
            <person name="Mittag M."/>
            <person name="Mittelmeier T."/>
            <person name="Moroney J.V."/>
            <person name="Moseley J."/>
            <person name="Napoli C."/>
            <person name="Nedelcu A.M."/>
            <person name="Niyogi K."/>
            <person name="Novoselov S.V."/>
            <person name="Paulsen I.T."/>
            <person name="Pazour G."/>
            <person name="Purton S."/>
            <person name="Ral J.P."/>
            <person name="Riano-Pachon D.M."/>
            <person name="Riekhof W."/>
            <person name="Rymarquis L."/>
            <person name="Schroda M."/>
            <person name="Stern D."/>
            <person name="Umen J."/>
            <person name="Willows R."/>
            <person name="Wilson N."/>
            <person name="Zimmer S.L."/>
            <person name="Allmer J."/>
            <person name="Balk J."/>
            <person name="Bisova K."/>
            <person name="Chen C.J."/>
            <person name="Elias M."/>
            <person name="Gendler K."/>
            <person name="Hauser C."/>
            <person name="Lamb M.R."/>
            <person name="Ledford H."/>
            <person name="Long J.C."/>
            <person name="Minagawa J."/>
            <person name="Page M.D."/>
            <person name="Pan J."/>
            <person name="Pootakham W."/>
            <person name="Roje S."/>
            <person name="Rose A."/>
            <person name="Stahlberg E."/>
            <person name="Terauchi A.M."/>
            <person name="Yang P."/>
            <person name="Ball S."/>
            <person name="Bowler C."/>
            <person name="Dieckmann C.L."/>
            <person name="Gladyshev V.N."/>
            <person name="Green P."/>
            <person name="Jorgensen R."/>
            <person name="Mayfield S."/>
            <person name="Mueller-Roeber B."/>
            <person name="Rajamani S."/>
            <person name="Sayre R.T."/>
            <person name="Brokstein P."/>
            <person name="Dubchak I."/>
            <person name="Goodstein D."/>
            <person name="Hornick L."/>
            <person name="Huang Y.W."/>
            <person name="Jhaveri J."/>
            <person name="Luo Y."/>
            <person name="Martinez D."/>
            <person name="Ngau W.C."/>
            <person name="Otillar B."/>
            <person name="Poliakov A."/>
            <person name="Porter A."/>
            <person name="Szajkowski L."/>
            <person name="Werner G."/>
            <person name="Zhou K."/>
            <person name="Grigoriev I.V."/>
            <person name="Rokhsar D.S."/>
            <person name="Grossman A.R."/>
        </authorList>
    </citation>
    <scope>NUCLEOTIDE SEQUENCE [LARGE SCALE GENOMIC DNA]</scope>
    <source>
        <strain evidence="3">CC-503</strain>
    </source>
</reference>
<dbReference type="AlphaFoldDB" id="A0A2K3CW74"/>
<organism evidence="2 3">
    <name type="scientific">Chlamydomonas reinhardtii</name>
    <name type="common">Chlamydomonas smithii</name>
    <dbReference type="NCBI Taxonomy" id="3055"/>
    <lineage>
        <taxon>Eukaryota</taxon>
        <taxon>Viridiplantae</taxon>
        <taxon>Chlorophyta</taxon>
        <taxon>core chlorophytes</taxon>
        <taxon>Chlorophyceae</taxon>
        <taxon>CS clade</taxon>
        <taxon>Chlamydomonadales</taxon>
        <taxon>Chlamydomonadaceae</taxon>
        <taxon>Chlamydomonas</taxon>
    </lineage>
</organism>
<evidence type="ECO:0000256" key="1">
    <source>
        <dbReference type="SAM" id="MobiDB-lite"/>
    </source>
</evidence>
<dbReference type="EMBL" id="CM008977">
    <property type="protein sequence ID" value="PNW72527.1"/>
    <property type="molecule type" value="Genomic_DNA"/>
</dbReference>
<dbReference type="KEGG" id="cre:CHLRE_16g688414v5"/>
<protein>
    <submittedName>
        <fullName evidence="2">Uncharacterized protein</fullName>
    </submittedName>
</protein>
<dbReference type="Gramene" id="PNW72527">
    <property type="protein sequence ID" value="PNW72527"/>
    <property type="gene ID" value="CHLRE_16g688414v5"/>
</dbReference>
<dbReference type="ExpressionAtlas" id="A0A2K3CW74">
    <property type="expression patterns" value="baseline"/>
</dbReference>
<evidence type="ECO:0000313" key="2">
    <source>
        <dbReference type="EMBL" id="PNW72527.1"/>
    </source>
</evidence>
<name>A0A2K3CW74_CHLRE</name>
<dbReference type="OrthoDB" id="527971at2759"/>
<dbReference type="Proteomes" id="UP000006906">
    <property type="component" value="Chromosome 16"/>
</dbReference>
<dbReference type="InParanoid" id="A0A2K3CW74"/>
<proteinExistence type="predicted"/>
<feature type="region of interest" description="Disordered" evidence="1">
    <location>
        <begin position="128"/>
        <end position="158"/>
    </location>
</feature>
<dbReference type="GeneID" id="5724465"/>
<gene>
    <name evidence="2" type="ORF">CHLRE_16g688414v5</name>
</gene>
<dbReference type="RefSeq" id="XP_001698852.2">
    <property type="nucleotide sequence ID" value="XM_001698800.2"/>
</dbReference>